<comment type="caution">
    <text evidence="3">The sequence shown here is derived from an EMBL/GenBank/DDBJ whole genome shotgun (WGS) entry which is preliminary data.</text>
</comment>
<feature type="region of interest" description="Disordered" evidence="1">
    <location>
        <begin position="33"/>
        <end position="85"/>
    </location>
</feature>
<keyword evidence="2" id="KW-0732">Signal</keyword>
<dbReference type="AlphaFoldDB" id="A0AAV1JRU2"/>
<accession>A0AAV1JRU2</accession>
<feature type="signal peptide" evidence="2">
    <location>
        <begin position="1"/>
        <end position="19"/>
    </location>
</feature>
<gene>
    <name evidence="3" type="ORF">LNINA_LOCUS10562</name>
</gene>
<organism evidence="3 4">
    <name type="scientific">Leptosia nina</name>
    <dbReference type="NCBI Taxonomy" id="320188"/>
    <lineage>
        <taxon>Eukaryota</taxon>
        <taxon>Metazoa</taxon>
        <taxon>Ecdysozoa</taxon>
        <taxon>Arthropoda</taxon>
        <taxon>Hexapoda</taxon>
        <taxon>Insecta</taxon>
        <taxon>Pterygota</taxon>
        <taxon>Neoptera</taxon>
        <taxon>Endopterygota</taxon>
        <taxon>Lepidoptera</taxon>
        <taxon>Glossata</taxon>
        <taxon>Ditrysia</taxon>
        <taxon>Papilionoidea</taxon>
        <taxon>Pieridae</taxon>
        <taxon>Pierinae</taxon>
        <taxon>Leptosia</taxon>
    </lineage>
</organism>
<feature type="compositionally biased region" description="Low complexity" evidence="1">
    <location>
        <begin position="41"/>
        <end position="54"/>
    </location>
</feature>
<protein>
    <submittedName>
        <fullName evidence="3">Uncharacterized protein</fullName>
    </submittedName>
</protein>
<feature type="chain" id="PRO_5043516607" evidence="2">
    <location>
        <begin position="20"/>
        <end position="102"/>
    </location>
</feature>
<evidence type="ECO:0000256" key="1">
    <source>
        <dbReference type="SAM" id="MobiDB-lite"/>
    </source>
</evidence>
<sequence length="102" mass="10668">MRVTLFVVASLALLAACACAPNGDVIQHIPKHEATQSNTKDGAVSGAVDAGVGSKPVEVSRERRDIGDQESHLIPSDNEVSDFGESSLDGRGRIKILPAFLG</sequence>
<evidence type="ECO:0000256" key="2">
    <source>
        <dbReference type="SAM" id="SignalP"/>
    </source>
</evidence>
<dbReference type="EMBL" id="CAVLEF010000130">
    <property type="protein sequence ID" value="CAK1551425.1"/>
    <property type="molecule type" value="Genomic_DNA"/>
</dbReference>
<dbReference type="PROSITE" id="PS51257">
    <property type="entry name" value="PROKAR_LIPOPROTEIN"/>
    <property type="match status" value="1"/>
</dbReference>
<dbReference type="Proteomes" id="UP001497472">
    <property type="component" value="Unassembled WGS sequence"/>
</dbReference>
<proteinExistence type="predicted"/>
<name>A0AAV1JRU2_9NEOP</name>
<reference evidence="3 4" key="1">
    <citation type="submission" date="2023-11" db="EMBL/GenBank/DDBJ databases">
        <authorList>
            <person name="Okamura Y."/>
        </authorList>
    </citation>
    <scope>NUCLEOTIDE SEQUENCE [LARGE SCALE GENOMIC DNA]</scope>
</reference>
<feature type="compositionally biased region" description="Basic and acidic residues" evidence="1">
    <location>
        <begin position="58"/>
        <end position="71"/>
    </location>
</feature>
<evidence type="ECO:0000313" key="4">
    <source>
        <dbReference type="Proteomes" id="UP001497472"/>
    </source>
</evidence>
<evidence type="ECO:0000313" key="3">
    <source>
        <dbReference type="EMBL" id="CAK1551425.1"/>
    </source>
</evidence>
<keyword evidence="4" id="KW-1185">Reference proteome</keyword>